<sequence length="213" mass="24643">WSDISRTFQDATSFICRLSMWYIWIDSLCIIQNDLADWRKEAAKMADIYTSPYFTVAAVSAAHAGAGLYQEIPLEMRACPTTDLGMACQERFLSKRVLFFLRGELVWICQSCIDNESKSESLGCHPNYRTTMNDWIYDTSIQFHWQEIVTEYTQPSLSFGKDKLPAIRGIAARIYGYRERPYLAGFWKDSLLSDLSWYVENDGFRPFSNRAPT</sequence>
<dbReference type="Proteomes" id="UP000800200">
    <property type="component" value="Unassembled WGS sequence"/>
</dbReference>
<dbReference type="Pfam" id="PF06985">
    <property type="entry name" value="HET"/>
    <property type="match status" value="1"/>
</dbReference>
<evidence type="ECO:0000313" key="3">
    <source>
        <dbReference type="Proteomes" id="UP000800200"/>
    </source>
</evidence>
<evidence type="ECO:0000313" key="2">
    <source>
        <dbReference type="EMBL" id="KAF2188322.1"/>
    </source>
</evidence>
<dbReference type="AlphaFoldDB" id="A0A6A6EBY8"/>
<organism evidence="2 3">
    <name type="scientific">Zopfia rhizophila CBS 207.26</name>
    <dbReference type="NCBI Taxonomy" id="1314779"/>
    <lineage>
        <taxon>Eukaryota</taxon>
        <taxon>Fungi</taxon>
        <taxon>Dikarya</taxon>
        <taxon>Ascomycota</taxon>
        <taxon>Pezizomycotina</taxon>
        <taxon>Dothideomycetes</taxon>
        <taxon>Dothideomycetes incertae sedis</taxon>
        <taxon>Zopfiaceae</taxon>
        <taxon>Zopfia</taxon>
    </lineage>
</organism>
<dbReference type="PANTHER" id="PTHR33112:SF9">
    <property type="entry name" value="HETEROKARYON INCOMPATIBILITY DOMAIN-CONTAINING PROTEIN"/>
    <property type="match status" value="1"/>
</dbReference>
<gene>
    <name evidence="2" type="ORF">K469DRAFT_566363</name>
</gene>
<protein>
    <recommendedName>
        <fullName evidence="1">Heterokaryon incompatibility domain-containing protein</fullName>
    </recommendedName>
</protein>
<reference evidence="2" key="1">
    <citation type="journal article" date="2020" name="Stud. Mycol.">
        <title>101 Dothideomycetes genomes: a test case for predicting lifestyles and emergence of pathogens.</title>
        <authorList>
            <person name="Haridas S."/>
            <person name="Albert R."/>
            <person name="Binder M."/>
            <person name="Bloem J."/>
            <person name="Labutti K."/>
            <person name="Salamov A."/>
            <person name="Andreopoulos B."/>
            <person name="Baker S."/>
            <person name="Barry K."/>
            <person name="Bills G."/>
            <person name="Bluhm B."/>
            <person name="Cannon C."/>
            <person name="Castanera R."/>
            <person name="Culley D."/>
            <person name="Daum C."/>
            <person name="Ezra D."/>
            <person name="Gonzalez J."/>
            <person name="Henrissat B."/>
            <person name="Kuo A."/>
            <person name="Liang C."/>
            <person name="Lipzen A."/>
            <person name="Lutzoni F."/>
            <person name="Magnuson J."/>
            <person name="Mondo S."/>
            <person name="Nolan M."/>
            <person name="Ohm R."/>
            <person name="Pangilinan J."/>
            <person name="Park H.-J."/>
            <person name="Ramirez L."/>
            <person name="Alfaro M."/>
            <person name="Sun H."/>
            <person name="Tritt A."/>
            <person name="Yoshinaga Y."/>
            <person name="Zwiers L.-H."/>
            <person name="Turgeon B."/>
            <person name="Goodwin S."/>
            <person name="Spatafora J."/>
            <person name="Crous P."/>
            <person name="Grigoriev I."/>
        </authorList>
    </citation>
    <scope>NUCLEOTIDE SEQUENCE</scope>
    <source>
        <strain evidence="2">CBS 207.26</strain>
    </source>
</reference>
<dbReference type="PANTHER" id="PTHR33112">
    <property type="entry name" value="DOMAIN PROTEIN, PUTATIVE-RELATED"/>
    <property type="match status" value="1"/>
</dbReference>
<name>A0A6A6EBY8_9PEZI</name>
<keyword evidence="3" id="KW-1185">Reference proteome</keyword>
<dbReference type="InterPro" id="IPR010730">
    <property type="entry name" value="HET"/>
</dbReference>
<dbReference type="OrthoDB" id="5125733at2759"/>
<proteinExistence type="predicted"/>
<feature type="non-terminal residue" evidence="2">
    <location>
        <position position="1"/>
    </location>
</feature>
<accession>A0A6A6EBY8</accession>
<evidence type="ECO:0000259" key="1">
    <source>
        <dbReference type="Pfam" id="PF06985"/>
    </source>
</evidence>
<dbReference type="EMBL" id="ML994624">
    <property type="protein sequence ID" value="KAF2188322.1"/>
    <property type="molecule type" value="Genomic_DNA"/>
</dbReference>
<feature type="domain" description="Heterokaryon incompatibility" evidence="1">
    <location>
        <begin position="3"/>
        <end position="69"/>
    </location>
</feature>